<evidence type="ECO:0008006" key="4">
    <source>
        <dbReference type="Google" id="ProtNLM"/>
    </source>
</evidence>
<accession>A0A9P6DYW1</accession>
<dbReference type="AlphaFoldDB" id="A0A9P6DYW1"/>
<evidence type="ECO:0000256" key="1">
    <source>
        <dbReference type="SAM" id="MobiDB-lite"/>
    </source>
</evidence>
<feature type="region of interest" description="Disordered" evidence="1">
    <location>
        <begin position="1"/>
        <end position="62"/>
    </location>
</feature>
<proteinExistence type="predicted"/>
<name>A0A9P6DYW1_9AGAM</name>
<sequence length="370" mass="41254">MDTSIDDNERSQPKASLRSHGSGLSVPTTPLRHSSAGSSQQSSHHSTSVSQKELQDTLQSELSGATFESDALSLGDALSDETIHEIKTRLPTWPSEGREQAYYEPVVKTISVVRDVLRKRRKPDEPRGIYDDHGLFLYADCAMMDSVDGAHAVKSDLILARRKELGENERVRWRDVDMVVEVKRDWPDLVTQAATYARALLYSNSTRWFSLVIGVNHKMRQARFMFFHQGGLTSTRELTMDGDAPEFPKFAQMLETVFSCKNPMDAGFFPAPSRDGPFEDVSLLSSRTCIRGRANQVAVLSQKDNTGPRHAEALSYPPARRSAHLAEKSTRQVQAQPTPPPKLPRGNQSHARGPATKDITMPRDEARIVT</sequence>
<evidence type="ECO:0000313" key="2">
    <source>
        <dbReference type="EMBL" id="KAF9518872.1"/>
    </source>
</evidence>
<reference evidence="2" key="1">
    <citation type="journal article" date="2020" name="Nat. Commun.">
        <title>Large-scale genome sequencing of mycorrhizal fungi provides insights into the early evolution of symbiotic traits.</title>
        <authorList>
            <person name="Miyauchi S."/>
            <person name="Kiss E."/>
            <person name="Kuo A."/>
            <person name="Drula E."/>
            <person name="Kohler A."/>
            <person name="Sanchez-Garcia M."/>
            <person name="Morin E."/>
            <person name="Andreopoulos B."/>
            <person name="Barry K.W."/>
            <person name="Bonito G."/>
            <person name="Buee M."/>
            <person name="Carver A."/>
            <person name="Chen C."/>
            <person name="Cichocki N."/>
            <person name="Clum A."/>
            <person name="Culley D."/>
            <person name="Crous P.W."/>
            <person name="Fauchery L."/>
            <person name="Girlanda M."/>
            <person name="Hayes R.D."/>
            <person name="Keri Z."/>
            <person name="LaButti K."/>
            <person name="Lipzen A."/>
            <person name="Lombard V."/>
            <person name="Magnuson J."/>
            <person name="Maillard F."/>
            <person name="Murat C."/>
            <person name="Nolan M."/>
            <person name="Ohm R.A."/>
            <person name="Pangilinan J."/>
            <person name="Pereira M.F."/>
            <person name="Perotto S."/>
            <person name="Peter M."/>
            <person name="Pfister S."/>
            <person name="Riley R."/>
            <person name="Sitrit Y."/>
            <person name="Stielow J.B."/>
            <person name="Szollosi G."/>
            <person name="Zifcakova L."/>
            <person name="Stursova M."/>
            <person name="Spatafora J.W."/>
            <person name="Tedersoo L."/>
            <person name="Vaario L.M."/>
            <person name="Yamada A."/>
            <person name="Yan M."/>
            <person name="Wang P."/>
            <person name="Xu J."/>
            <person name="Bruns T."/>
            <person name="Baldrian P."/>
            <person name="Vilgalys R."/>
            <person name="Dunand C."/>
            <person name="Henrissat B."/>
            <person name="Grigoriev I.V."/>
            <person name="Hibbett D."/>
            <person name="Nagy L.G."/>
            <person name="Martin F.M."/>
        </authorList>
    </citation>
    <scope>NUCLEOTIDE SEQUENCE</scope>
    <source>
        <strain evidence="2">UP504</strain>
    </source>
</reference>
<dbReference type="OrthoDB" id="3182677at2759"/>
<feature type="compositionally biased region" description="Basic and acidic residues" evidence="1">
    <location>
        <begin position="360"/>
        <end position="370"/>
    </location>
</feature>
<feature type="compositionally biased region" description="Low complexity" evidence="1">
    <location>
        <begin position="33"/>
        <end position="51"/>
    </location>
</feature>
<dbReference type="Proteomes" id="UP000886523">
    <property type="component" value="Unassembled WGS sequence"/>
</dbReference>
<organism evidence="2 3">
    <name type="scientific">Hydnum rufescens UP504</name>
    <dbReference type="NCBI Taxonomy" id="1448309"/>
    <lineage>
        <taxon>Eukaryota</taxon>
        <taxon>Fungi</taxon>
        <taxon>Dikarya</taxon>
        <taxon>Basidiomycota</taxon>
        <taxon>Agaricomycotina</taxon>
        <taxon>Agaricomycetes</taxon>
        <taxon>Cantharellales</taxon>
        <taxon>Hydnaceae</taxon>
        <taxon>Hydnum</taxon>
    </lineage>
</organism>
<keyword evidence="3" id="KW-1185">Reference proteome</keyword>
<evidence type="ECO:0000313" key="3">
    <source>
        <dbReference type="Proteomes" id="UP000886523"/>
    </source>
</evidence>
<protein>
    <recommendedName>
        <fullName evidence="4">Fungal-type protein kinase domain-containing protein</fullName>
    </recommendedName>
</protein>
<feature type="region of interest" description="Disordered" evidence="1">
    <location>
        <begin position="301"/>
        <end position="370"/>
    </location>
</feature>
<comment type="caution">
    <text evidence="2">The sequence shown here is derived from an EMBL/GenBank/DDBJ whole genome shotgun (WGS) entry which is preliminary data.</text>
</comment>
<gene>
    <name evidence="2" type="ORF">BS47DRAFT_164189</name>
</gene>
<dbReference type="EMBL" id="MU128921">
    <property type="protein sequence ID" value="KAF9518872.1"/>
    <property type="molecule type" value="Genomic_DNA"/>
</dbReference>